<proteinExistence type="predicted"/>
<evidence type="ECO:0008006" key="3">
    <source>
        <dbReference type="Google" id="ProtNLM"/>
    </source>
</evidence>
<gene>
    <name evidence="1" type="ORF">J2Z70_005717</name>
</gene>
<protein>
    <recommendedName>
        <fullName evidence="3">Deoxynucleoside kinase domain-containing protein</fullName>
    </recommendedName>
</protein>
<dbReference type="InterPro" id="IPR027417">
    <property type="entry name" value="P-loop_NTPase"/>
</dbReference>
<evidence type="ECO:0000313" key="1">
    <source>
        <dbReference type="EMBL" id="MBP2115530.1"/>
    </source>
</evidence>
<dbReference type="Proteomes" id="UP000773462">
    <property type="component" value="Unassembled WGS sequence"/>
</dbReference>
<keyword evidence="2" id="KW-1185">Reference proteome</keyword>
<organism evidence="1 2">
    <name type="scientific">Paenibacillus silagei</name>
    <dbReference type="NCBI Taxonomy" id="1670801"/>
    <lineage>
        <taxon>Bacteria</taxon>
        <taxon>Bacillati</taxon>
        <taxon>Bacillota</taxon>
        <taxon>Bacilli</taxon>
        <taxon>Bacillales</taxon>
        <taxon>Paenibacillaceae</taxon>
        <taxon>Paenibacillus</taxon>
    </lineage>
</organism>
<dbReference type="Gene3D" id="3.40.50.300">
    <property type="entry name" value="P-loop containing nucleotide triphosphate hydrolases"/>
    <property type="match status" value="1"/>
</dbReference>
<evidence type="ECO:0000313" key="2">
    <source>
        <dbReference type="Proteomes" id="UP000773462"/>
    </source>
</evidence>
<name>A0ABS4NZP3_9BACL</name>
<dbReference type="RefSeq" id="WP_209878641.1">
    <property type="nucleotide sequence ID" value="NZ_JAGGLV010000028.1"/>
</dbReference>
<accession>A0ABS4NZP3</accession>
<comment type="caution">
    <text evidence="1">The sequence shown here is derived from an EMBL/GenBank/DDBJ whole genome shotgun (WGS) entry which is preliminary data.</text>
</comment>
<dbReference type="SUPFAM" id="SSF52540">
    <property type="entry name" value="P-loop containing nucleoside triphosphate hydrolases"/>
    <property type="match status" value="1"/>
</dbReference>
<reference evidence="1 2" key="1">
    <citation type="submission" date="2021-03" db="EMBL/GenBank/DDBJ databases">
        <title>Genomic Encyclopedia of Type Strains, Phase IV (KMG-IV): sequencing the most valuable type-strain genomes for metagenomic binning, comparative biology and taxonomic classification.</title>
        <authorList>
            <person name="Goeker M."/>
        </authorList>
    </citation>
    <scope>NUCLEOTIDE SEQUENCE [LARGE SCALE GENOMIC DNA]</scope>
    <source>
        <strain evidence="1 2">DSM 101953</strain>
    </source>
</reference>
<sequence length="286" mass="34212">MNTRFINFEGIHGSGKSACAWNLYNNLNTNNIKAVVFFEYHMNSTIENPCDVRMTAVMTEKEFEAVIQSHSVYEELLRDKLKIYNGWYCVFVPDFKEYPIIYDLLRPYIADNGNLKTERFMQALKGRITAFVEQALSSDLVYVFENVIFQQILNELMRTMDCDEQQMTDYILEVEQILKPLNPLIFYLYPDDLFKQINKVALERVSDNYELYPDWIDWMVEYLENSEYGRIHKVSGREDLMIYFEKRRSIEEKCFGKLRSNKEKIYVDRIDYDEENAYIYSKYSKL</sequence>
<dbReference type="EMBL" id="JAGGLV010000028">
    <property type="protein sequence ID" value="MBP2115530.1"/>
    <property type="molecule type" value="Genomic_DNA"/>
</dbReference>